<reference evidence="8 9" key="1">
    <citation type="submission" date="2010-05" db="EMBL/GenBank/DDBJ databases">
        <title>The Genome Sequence of Thecamonas trahens ATCC 50062.</title>
        <authorList>
            <consortium name="The Broad Institute Genome Sequencing Platform"/>
            <person name="Russ C."/>
            <person name="Cuomo C."/>
            <person name="Shea T."/>
            <person name="Young S.K."/>
            <person name="Zeng Q."/>
            <person name="Koehrsen M."/>
            <person name="Haas B."/>
            <person name="Borodovsky M."/>
            <person name="Guigo R."/>
            <person name="Alvarado L."/>
            <person name="Berlin A."/>
            <person name="Bochicchio J."/>
            <person name="Borenstein D."/>
            <person name="Chapman S."/>
            <person name="Chen Z."/>
            <person name="Freedman E."/>
            <person name="Gellesch M."/>
            <person name="Goldberg J."/>
            <person name="Griggs A."/>
            <person name="Gujja S."/>
            <person name="Heilman E."/>
            <person name="Heiman D."/>
            <person name="Hepburn T."/>
            <person name="Howarth C."/>
            <person name="Jen D."/>
            <person name="Larson L."/>
            <person name="Mehta T."/>
            <person name="Park D."/>
            <person name="Pearson M."/>
            <person name="Roberts A."/>
            <person name="Saif S."/>
            <person name="Shenoy N."/>
            <person name="Sisk P."/>
            <person name="Stolte C."/>
            <person name="Sykes S."/>
            <person name="Thomson T."/>
            <person name="Walk T."/>
            <person name="White J."/>
            <person name="Yandava C."/>
            <person name="Burger G."/>
            <person name="Gray M.W."/>
            <person name="Holland P.W.H."/>
            <person name="King N."/>
            <person name="Lang F.B.F."/>
            <person name="Roger A.J."/>
            <person name="Ruiz-Trillo I."/>
            <person name="Lander E."/>
            <person name="Nusbaum C."/>
        </authorList>
    </citation>
    <scope>NUCLEOTIDE SEQUENCE [LARGE SCALE GENOMIC DNA]</scope>
    <source>
        <strain evidence="8 9">ATCC 50062</strain>
    </source>
</reference>
<dbReference type="Pfam" id="PF00072">
    <property type="entry name" value="Response_reg"/>
    <property type="match status" value="1"/>
</dbReference>
<dbReference type="Gene3D" id="3.40.50.2300">
    <property type="match status" value="1"/>
</dbReference>
<evidence type="ECO:0000259" key="6">
    <source>
        <dbReference type="PROSITE" id="PS50110"/>
    </source>
</evidence>
<dbReference type="Gene3D" id="1.10.1300.10">
    <property type="entry name" value="3'5'-cyclic nucleotide phosphodiesterase, catalytic domain"/>
    <property type="match status" value="1"/>
</dbReference>
<dbReference type="InterPro" id="IPR001789">
    <property type="entry name" value="Sig_transdc_resp-reg_receiver"/>
</dbReference>
<organism evidence="8 9">
    <name type="scientific">Thecamonas trahens ATCC 50062</name>
    <dbReference type="NCBI Taxonomy" id="461836"/>
    <lineage>
        <taxon>Eukaryota</taxon>
        <taxon>Apusozoa</taxon>
        <taxon>Apusomonadida</taxon>
        <taxon>Apusomonadidae</taxon>
        <taxon>Thecamonas</taxon>
    </lineage>
</organism>
<evidence type="ECO:0000313" key="9">
    <source>
        <dbReference type="Proteomes" id="UP000054408"/>
    </source>
</evidence>
<dbReference type="eggNOG" id="KOG3689">
    <property type="taxonomic scope" value="Eukaryota"/>
</dbReference>
<dbReference type="CDD" id="cd00156">
    <property type="entry name" value="REC"/>
    <property type="match status" value="1"/>
</dbReference>
<keyword evidence="4" id="KW-0175">Coiled coil</keyword>
<feature type="domain" description="Response regulatory" evidence="6">
    <location>
        <begin position="8"/>
        <end position="128"/>
    </location>
</feature>
<dbReference type="SUPFAM" id="SSF109604">
    <property type="entry name" value="HD-domain/PDEase-like"/>
    <property type="match status" value="1"/>
</dbReference>
<evidence type="ECO:0000256" key="4">
    <source>
        <dbReference type="SAM" id="Coils"/>
    </source>
</evidence>
<name>A0A0L0DTE8_THETB</name>
<evidence type="ECO:0000256" key="5">
    <source>
        <dbReference type="SAM" id="MobiDB-lite"/>
    </source>
</evidence>
<dbReference type="PANTHER" id="PTHR11347">
    <property type="entry name" value="CYCLIC NUCLEOTIDE PHOSPHODIESTERASE"/>
    <property type="match status" value="1"/>
</dbReference>
<dbReference type="OrthoDB" id="10262808at2759"/>
<dbReference type="SMART" id="SM00448">
    <property type="entry name" value="REC"/>
    <property type="match status" value="1"/>
</dbReference>
<keyword evidence="3" id="KW-0597">Phosphoprotein</keyword>
<dbReference type="AlphaFoldDB" id="A0A0L0DTE8"/>
<dbReference type="GO" id="GO:0004114">
    <property type="term" value="F:3',5'-cyclic-nucleotide phosphodiesterase activity"/>
    <property type="evidence" value="ECO:0007669"/>
    <property type="project" value="InterPro"/>
</dbReference>
<protein>
    <submittedName>
        <fullName evidence="8">High affinity cGMP-specific 3',5'-cyclic phosphodiesterase 9A</fullName>
    </submittedName>
</protein>
<dbReference type="eggNOG" id="KOG1601">
    <property type="taxonomic scope" value="Eukaryota"/>
</dbReference>
<dbReference type="InterPro" id="IPR002073">
    <property type="entry name" value="PDEase_catalytic_dom"/>
</dbReference>
<dbReference type="RefSeq" id="XP_013761628.1">
    <property type="nucleotide sequence ID" value="XM_013906174.1"/>
</dbReference>
<evidence type="ECO:0000256" key="1">
    <source>
        <dbReference type="ARBA" id="ARBA00022723"/>
    </source>
</evidence>
<dbReference type="PROSITE" id="PS50110">
    <property type="entry name" value="RESPONSE_REGULATORY"/>
    <property type="match status" value="1"/>
</dbReference>
<dbReference type="EMBL" id="GL349438">
    <property type="protein sequence ID" value="KNC54728.1"/>
    <property type="molecule type" value="Genomic_DNA"/>
</dbReference>
<dbReference type="Proteomes" id="UP000054408">
    <property type="component" value="Unassembled WGS sequence"/>
</dbReference>
<feature type="modified residue" description="4-aspartylphosphate" evidence="3">
    <location>
        <position position="59"/>
    </location>
</feature>
<feature type="coiled-coil region" evidence="4">
    <location>
        <begin position="183"/>
        <end position="210"/>
    </location>
</feature>
<feature type="compositionally biased region" description="Basic and acidic residues" evidence="5">
    <location>
        <begin position="143"/>
        <end position="153"/>
    </location>
</feature>
<dbReference type="InterPro" id="IPR036971">
    <property type="entry name" value="PDEase_catalytic_dom_sf"/>
</dbReference>
<sequence length="588" mass="64498">MADTEAISVLVVEDEPTTRLIVERFLRQAGHTVASAKNGELALRKIERKPEKFQLVLSDVYMPKLNGMELLGRIRGHENTAVASLVVVMMSSAKDAATSYQALQAGADDFILKPVRKGTFDKFAELVRKGHTPPKPVNPLRDQTPRSRERRNSIMHEQKLIVDATETSPISSLAERVKALQTLAAQTNADEQLRQELNTLRTDLDRAMQSLLLSSSASSTSAFVDLVEQGTAPPEAKAYITSLVGDQTLHGAWKIEPQLGGAVAAATSASRDTGDSDDEASDSDAHALKAVFELTTFDVWSSPEEMMSQYVVAMFRHLGLLQHFLIPKEVLEAFLDGVAAQCPITNPYHSFRRSVDSAQLAFWILTRGGAQKHLDAHDVLAVMLAVIAFQMGHTGTSNNYLIESSSDYAMQYNNESILENRAASLACGLLAVPSSNVLANVEPAKAEYVKNLMTHCILATDLKAHPKILSSFNLVASQFNGADGVHRRLLCQVITKTADFSLDIRPFTLAKYWSDMKAEEDVREAAAADRPVPLTDPGMVRVTLIDYISLPLFSAVGKFLPVVEATCHSLIETNRFTWQALVDTQMFS</sequence>
<feature type="domain" description="PDEase" evidence="7">
    <location>
        <begin position="255"/>
        <end position="588"/>
    </location>
</feature>
<evidence type="ECO:0000313" key="8">
    <source>
        <dbReference type="EMBL" id="KNC54728.1"/>
    </source>
</evidence>
<accession>A0A0L0DTE8</accession>
<dbReference type="PROSITE" id="PS51845">
    <property type="entry name" value="PDEASE_I_2"/>
    <property type="match status" value="1"/>
</dbReference>
<dbReference type="InterPro" id="IPR011006">
    <property type="entry name" value="CheY-like_superfamily"/>
</dbReference>
<dbReference type="STRING" id="461836.A0A0L0DTE8"/>
<dbReference type="GO" id="GO:0046872">
    <property type="term" value="F:metal ion binding"/>
    <property type="evidence" value="ECO:0007669"/>
    <property type="project" value="UniProtKB-KW"/>
</dbReference>
<evidence type="ECO:0000259" key="7">
    <source>
        <dbReference type="PROSITE" id="PS51845"/>
    </source>
</evidence>
<evidence type="ECO:0000256" key="3">
    <source>
        <dbReference type="PROSITE-ProRule" id="PRU00169"/>
    </source>
</evidence>
<feature type="region of interest" description="Disordered" evidence="5">
    <location>
        <begin position="129"/>
        <end position="153"/>
    </location>
</feature>
<proteinExistence type="predicted"/>
<dbReference type="Pfam" id="PF00233">
    <property type="entry name" value="PDEase_I"/>
    <property type="match status" value="1"/>
</dbReference>
<evidence type="ECO:0000256" key="2">
    <source>
        <dbReference type="ARBA" id="ARBA00022801"/>
    </source>
</evidence>
<keyword evidence="9" id="KW-1185">Reference proteome</keyword>
<gene>
    <name evidence="8" type="ORF">AMSG_01578</name>
</gene>
<keyword evidence="2" id="KW-0378">Hydrolase</keyword>
<dbReference type="SUPFAM" id="SSF52172">
    <property type="entry name" value="CheY-like"/>
    <property type="match status" value="1"/>
</dbReference>
<dbReference type="GeneID" id="25561324"/>
<dbReference type="GO" id="GO:0000160">
    <property type="term" value="P:phosphorelay signal transduction system"/>
    <property type="evidence" value="ECO:0007669"/>
    <property type="project" value="InterPro"/>
</dbReference>
<keyword evidence="1" id="KW-0479">Metal-binding</keyword>